<dbReference type="GO" id="GO:0019262">
    <property type="term" value="P:N-acetylneuraminate catabolic process"/>
    <property type="evidence" value="ECO:0007669"/>
    <property type="project" value="UniProtKB-UniRule"/>
</dbReference>
<feature type="site" description="Part of the allosteric site" evidence="4">
    <location>
        <position position="154"/>
    </location>
</feature>
<dbReference type="Pfam" id="PF01182">
    <property type="entry name" value="Glucosamine_iso"/>
    <property type="match status" value="1"/>
</dbReference>
<reference evidence="7" key="1">
    <citation type="submission" date="2018-05" db="EMBL/GenBank/DDBJ databases">
        <authorList>
            <person name="Deangelis K."/>
            <person name="Huntemann M."/>
            <person name="Clum A."/>
            <person name="Pillay M."/>
            <person name="Palaniappan K."/>
            <person name="Varghese N."/>
            <person name="Mikhailova N."/>
            <person name="Stamatis D."/>
            <person name="Reddy T."/>
            <person name="Daum C."/>
            <person name="Shapiro N."/>
            <person name="Ivanova N."/>
            <person name="Kyrpides N."/>
            <person name="Woyke T."/>
        </authorList>
    </citation>
    <scope>NUCLEOTIDE SEQUENCE [LARGE SCALE GENOMIC DNA]</scope>
    <source>
        <strain evidence="7">GAS496</strain>
    </source>
</reference>
<dbReference type="SUPFAM" id="SSF100950">
    <property type="entry name" value="NagB/RpiA/CoA transferase-like"/>
    <property type="match status" value="1"/>
</dbReference>
<keyword evidence="3 4" id="KW-0119">Carbohydrate metabolism</keyword>
<dbReference type="PANTHER" id="PTHR11280">
    <property type="entry name" value="GLUCOSAMINE-6-PHOSPHATE ISOMERASE"/>
    <property type="match status" value="1"/>
</dbReference>
<dbReference type="InterPro" id="IPR006148">
    <property type="entry name" value="Glc/Gal-6P_isomerase"/>
</dbReference>
<keyword evidence="4" id="KW-0021">Allosteric enzyme</keyword>
<evidence type="ECO:0000259" key="5">
    <source>
        <dbReference type="Pfam" id="PF01182"/>
    </source>
</evidence>
<dbReference type="InterPro" id="IPR037171">
    <property type="entry name" value="NagB/RpiA_transferase-like"/>
</dbReference>
<dbReference type="GO" id="GO:0042802">
    <property type="term" value="F:identical protein binding"/>
    <property type="evidence" value="ECO:0007669"/>
    <property type="project" value="TreeGrafter"/>
</dbReference>
<dbReference type="NCBIfam" id="TIGR00502">
    <property type="entry name" value="nagB"/>
    <property type="match status" value="1"/>
</dbReference>
<feature type="active site" description="For ring-opening step" evidence="4">
    <location>
        <position position="142"/>
    </location>
</feature>
<dbReference type="EC" id="3.5.99.6" evidence="4"/>
<feature type="active site" description="For ring-opening step" evidence="4">
    <location>
        <position position="135"/>
    </location>
</feature>
<organism evidence="6 7">
    <name type="scientific">Mycolicibacterium moriokaense</name>
    <dbReference type="NCBI Taxonomy" id="39691"/>
    <lineage>
        <taxon>Bacteria</taxon>
        <taxon>Bacillati</taxon>
        <taxon>Actinomycetota</taxon>
        <taxon>Actinomycetes</taxon>
        <taxon>Mycobacteriales</taxon>
        <taxon>Mycobacteriaceae</taxon>
        <taxon>Mycolicibacterium</taxon>
    </lineage>
</organism>
<protein>
    <recommendedName>
        <fullName evidence="4">Glucosamine-6-phosphate deaminase</fullName>
        <ecNumber evidence="4">3.5.99.6</ecNumber>
    </recommendedName>
    <alternativeName>
        <fullName evidence="4">GlcN6P deaminase</fullName>
        <shortName evidence="4">GNPDA</shortName>
    </alternativeName>
    <alternativeName>
        <fullName evidence="4">Glucosamine-6-phosphate isomerase</fullName>
    </alternativeName>
</protein>
<dbReference type="Proteomes" id="UP000247781">
    <property type="component" value="Unassembled WGS sequence"/>
</dbReference>
<proteinExistence type="inferred from homology"/>
<keyword evidence="2 4" id="KW-0378">Hydrolase</keyword>
<reference evidence="6 7" key="2">
    <citation type="submission" date="2018-06" db="EMBL/GenBank/DDBJ databases">
        <title>Sequencing of bacterial isolates from soil warming experiment in Harvard Forest, Massachusetts, USA.</title>
        <authorList>
            <person name="Deangelis K.PhD."/>
        </authorList>
    </citation>
    <scope>NUCLEOTIDE SEQUENCE [LARGE SCALE GENOMIC DNA]</scope>
    <source>
        <strain evidence="6 7">GAS496</strain>
    </source>
</reference>
<feature type="site" description="Part of the allosteric site" evidence="4">
    <location>
        <position position="145"/>
    </location>
</feature>
<dbReference type="Gene3D" id="3.40.50.1360">
    <property type="match status" value="1"/>
</dbReference>
<dbReference type="UniPathway" id="UPA00629">
    <property type="reaction ID" value="UER00684"/>
</dbReference>
<name>A0A318HQ37_9MYCO</name>
<comment type="activity regulation">
    <text evidence="4">Allosterically activated by N-acetylglucosamine 6-phosphate (GlcNAc6P).</text>
</comment>
<feature type="domain" description="Glucosamine/galactosamine-6-phosphate isomerase" evidence="5">
    <location>
        <begin position="21"/>
        <end position="223"/>
    </location>
</feature>
<evidence type="ECO:0000256" key="3">
    <source>
        <dbReference type="ARBA" id="ARBA00023277"/>
    </source>
</evidence>
<dbReference type="GO" id="GO:0006046">
    <property type="term" value="P:N-acetylglucosamine catabolic process"/>
    <property type="evidence" value="ECO:0007669"/>
    <property type="project" value="UniProtKB-UniRule"/>
</dbReference>
<dbReference type="EMBL" id="QJJU01000002">
    <property type="protein sequence ID" value="PXX12108.1"/>
    <property type="molecule type" value="Genomic_DNA"/>
</dbReference>
<evidence type="ECO:0000256" key="4">
    <source>
        <dbReference type="HAMAP-Rule" id="MF_01241"/>
    </source>
</evidence>
<dbReference type="GO" id="GO:0004342">
    <property type="term" value="F:glucosamine-6-phosphate deaminase activity"/>
    <property type="evidence" value="ECO:0007669"/>
    <property type="project" value="UniProtKB-UniRule"/>
</dbReference>
<evidence type="ECO:0000313" key="6">
    <source>
        <dbReference type="EMBL" id="PXX12108.1"/>
    </source>
</evidence>
<comment type="catalytic activity">
    <reaction evidence="1 4">
        <text>alpha-D-glucosamine 6-phosphate + H2O = beta-D-fructose 6-phosphate + NH4(+)</text>
        <dbReference type="Rhea" id="RHEA:12172"/>
        <dbReference type="ChEBI" id="CHEBI:15377"/>
        <dbReference type="ChEBI" id="CHEBI:28938"/>
        <dbReference type="ChEBI" id="CHEBI:57634"/>
        <dbReference type="ChEBI" id="CHEBI:75989"/>
        <dbReference type="EC" id="3.5.99.6"/>
    </reaction>
</comment>
<dbReference type="RefSeq" id="WP_110314755.1">
    <property type="nucleotide sequence ID" value="NZ_QJJU01000002.1"/>
</dbReference>
<accession>A0A318HQ37</accession>
<keyword evidence="7" id="KW-1185">Reference proteome</keyword>
<comment type="caution">
    <text evidence="6">The sequence shown here is derived from an EMBL/GenBank/DDBJ whole genome shotgun (WGS) entry which is preliminary data.</text>
</comment>
<dbReference type="InterPro" id="IPR004547">
    <property type="entry name" value="Glucosamine6P_isomerase"/>
</dbReference>
<dbReference type="InterPro" id="IPR018321">
    <property type="entry name" value="Glucosamine6P_isomerase_CS"/>
</dbReference>
<sequence>MEVVIRQHEQQCGVTAADIVADAVLSGATTLGLATGSSPLSVYRALIRRHRQGGLSFAAAQAFLLDEYVGLPPSHPQSYAHVIRAEFTDHVDIDSERVHSPNGVADDIFVAAREYDALIADVGPVDVQLLGIGGNGHIGFNEPGSSLGSRTRVKTLTEQTRHDNARFFSGVDEVPRHVITQGLGTICDARHLVLIATGSHKAEAVAAAVEGPLTASCPASVLQLHPHVTVVVDDAAAAHLKNADFYRYALKYKPAQQKY</sequence>
<dbReference type="GO" id="GO:0006043">
    <property type="term" value="P:glucosamine catabolic process"/>
    <property type="evidence" value="ECO:0007669"/>
    <property type="project" value="TreeGrafter"/>
</dbReference>
<comment type="caution">
    <text evidence="4">Lacks conserved residue(s) required for the propagation of feature annotation.</text>
</comment>
<comment type="pathway">
    <text evidence="4">Amino-sugar metabolism; N-acetylneuraminate degradation; D-fructose 6-phosphate from N-acetylneuraminate: step 5/5.</text>
</comment>
<dbReference type="GO" id="GO:0005975">
    <property type="term" value="P:carbohydrate metabolic process"/>
    <property type="evidence" value="ECO:0007669"/>
    <property type="project" value="InterPro"/>
</dbReference>
<feature type="active site" description="Proton acceptor; for ring-opening step" evidence="4">
    <location>
        <position position="137"/>
    </location>
</feature>
<dbReference type="OrthoDB" id="9791139at2"/>
<dbReference type="HAMAP" id="MF_01241">
    <property type="entry name" value="GlcN6P_deamin"/>
    <property type="match status" value="1"/>
</dbReference>
<dbReference type="PROSITE" id="PS01161">
    <property type="entry name" value="GLC_GALNAC_ISOMERASE"/>
    <property type="match status" value="1"/>
</dbReference>
<evidence type="ECO:0000313" key="7">
    <source>
        <dbReference type="Proteomes" id="UP000247781"/>
    </source>
</evidence>
<dbReference type="PANTHER" id="PTHR11280:SF5">
    <property type="entry name" value="GLUCOSAMINE-6-PHOSPHATE ISOMERASE"/>
    <property type="match status" value="1"/>
</dbReference>
<feature type="site" description="Part of the allosteric site" evidence="4">
    <location>
        <position position="152"/>
    </location>
</feature>
<evidence type="ECO:0000256" key="2">
    <source>
        <dbReference type="ARBA" id="ARBA00022801"/>
    </source>
</evidence>
<comment type="function">
    <text evidence="4">Catalyzes the reversible isomerization-deamination of glucosamine 6-phosphate (GlcN6P) to form fructose 6-phosphate (Fru6P) and ammonium ion.</text>
</comment>
<dbReference type="GO" id="GO:0005737">
    <property type="term" value="C:cytoplasm"/>
    <property type="evidence" value="ECO:0007669"/>
    <property type="project" value="TreeGrafter"/>
</dbReference>
<feature type="active site" description="Proton acceptor; for enolization step" evidence="4">
    <location>
        <position position="66"/>
    </location>
</feature>
<dbReference type="AlphaFoldDB" id="A0A318HQ37"/>
<dbReference type="CDD" id="cd01399">
    <property type="entry name" value="GlcN6P_deaminase"/>
    <property type="match status" value="1"/>
</dbReference>
<comment type="similarity">
    <text evidence="4">Belongs to the glucosamine/galactosamine-6-phosphate isomerase family. NagB subfamily.</text>
</comment>
<feature type="site" description="Part of the allosteric site" evidence="4">
    <location>
        <position position="155"/>
    </location>
</feature>
<evidence type="ECO:0000256" key="1">
    <source>
        <dbReference type="ARBA" id="ARBA00000644"/>
    </source>
</evidence>
<gene>
    <name evidence="4" type="primary">nagB</name>
    <name evidence="6" type="ORF">C8E89_102233</name>
</gene>
<dbReference type="NCBIfam" id="NF001684">
    <property type="entry name" value="PRK00443.1-4"/>
    <property type="match status" value="1"/>
</dbReference>
<dbReference type="FunFam" id="3.40.50.1360:FF:000003">
    <property type="entry name" value="Glucosamine-6-phosphate deaminase"/>
    <property type="match status" value="1"/>
</dbReference>